<sequence length="72" mass="8006">MQQISLSIQSCTHVANFIEQCGPKIPTSWNALLCTSGFSFYNEQPDLTLDEQSRTKAAKNVSNCLNNILLTK</sequence>
<reference evidence="1" key="2">
    <citation type="journal article" date="2015" name="Data Brief">
        <title>Shoot transcriptome of the giant reed, Arundo donax.</title>
        <authorList>
            <person name="Barrero R.A."/>
            <person name="Guerrero F.D."/>
            <person name="Moolhuijzen P."/>
            <person name="Goolsby J.A."/>
            <person name="Tidwell J."/>
            <person name="Bellgard S.E."/>
            <person name="Bellgard M.I."/>
        </authorList>
    </citation>
    <scope>NUCLEOTIDE SEQUENCE</scope>
    <source>
        <tissue evidence="1">Shoot tissue taken approximately 20 cm above the soil surface</tissue>
    </source>
</reference>
<organism evidence="1">
    <name type="scientific">Arundo donax</name>
    <name type="common">Giant reed</name>
    <name type="synonym">Donax arundinaceus</name>
    <dbReference type="NCBI Taxonomy" id="35708"/>
    <lineage>
        <taxon>Eukaryota</taxon>
        <taxon>Viridiplantae</taxon>
        <taxon>Streptophyta</taxon>
        <taxon>Embryophyta</taxon>
        <taxon>Tracheophyta</taxon>
        <taxon>Spermatophyta</taxon>
        <taxon>Magnoliopsida</taxon>
        <taxon>Liliopsida</taxon>
        <taxon>Poales</taxon>
        <taxon>Poaceae</taxon>
        <taxon>PACMAD clade</taxon>
        <taxon>Arundinoideae</taxon>
        <taxon>Arundineae</taxon>
        <taxon>Arundo</taxon>
    </lineage>
</organism>
<evidence type="ECO:0000313" key="1">
    <source>
        <dbReference type="EMBL" id="JAE22244.1"/>
    </source>
</evidence>
<reference evidence="1" key="1">
    <citation type="submission" date="2014-09" db="EMBL/GenBank/DDBJ databases">
        <authorList>
            <person name="Magalhaes I.L.F."/>
            <person name="Oliveira U."/>
            <person name="Santos F.R."/>
            <person name="Vidigal T.H.D.A."/>
            <person name="Brescovit A.D."/>
            <person name="Santos A.J."/>
        </authorList>
    </citation>
    <scope>NUCLEOTIDE SEQUENCE</scope>
    <source>
        <tissue evidence="1">Shoot tissue taken approximately 20 cm above the soil surface</tissue>
    </source>
</reference>
<protein>
    <submittedName>
        <fullName evidence="1">Uncharacterized protein</fullName>
    </submittedName>
</protein>
<name>A0A0A9GFN7_ARUDO</name>
<proteinExistence type="predicted"/>
<dbReference type="AlphaFoldDB" id="A0A0A9GFN7"/>
<accession>A0A0A9GFN7</accession>
<dbReference type="EMBL" id="GBRH01175652">
    <property type="protein sequence ID" value="JAE22244.1"/>
    <property type="molecule type" value="Transcribed_RNA"/>
</dbReference>